<dbReference type="Proteomes" id="UP001152308">
    <property type="component" value="Unassembled WGS sequence"/>
</dbReference>
<dbReference type="Pfam" id="PF00392">
    <property type="entry name" value="GntR"/>
    <property type="match status" value="1"/>
</dbReference>
<comment type="caution">
    <text evidence="5">The sequence shown here is derived from an EMBL/GenBank/DDBJ whole genome shotgun (WGS) entry which is preliminary data.</text>
</comment>
<dbReference type="Pfam" id="PF07729">
    <property type="entry name" value="FCD"/>
    <property type="match status" value="1"/>
</dbReference>
<keyword evidence="6" id="KW-1185">Reference proteome</keyword>
<reference evidence="5" key="2">
    <citation type="submission" date="2022-01" db="EMBL/GenBank/DDBJ databases">
        <authorList>
            <person name="Sanchez-Suarez J."/>
            <person name="Villamil L."/>
            <person name="Diaz L.E."/>
        </authorList>
    </citation>
    <scope>NUCLEOTIDE SEQUENCE</scope>
    <source>
        <strain evidence="5">EUFUS-Z928</strain>
    </source>
</reference>
<dbReference type="SMART" id="SM00345">
    <property type="entry name" value="HTH_GNTR"/>
    <property type="match status" value="1"/>
</dbReference>
<accession>A0ABT6BUR2</accession>
<dbReference type="InterPro" id="IPR036390">
    <property type="entry name" value="WH_DNA-bd_sf"/>
</dbReference>
<evidence type="ECO:0000256" key="3">
    <source>
        <dbReference type="ARBA" id="ARBA00023163"/>
    </source>
</evidence>
<protein>
    <submittedName>
        <fullName evidence="5">GntR family transcriptional regulator</fullName>
    </submittedName>
</protein>
<feature type="domain" description="HTH gntR-type" evidence="4">
    <location>
        <begin position="29"/>
        <end position="96"/>
    </location>
</feature>
<evidence type="ECO:0000259" key="4">
    <source>
        <dbReference type="PROSITE" id="PS50949"/>
    </source>
</evidence>
<dbReference type="InterPro" id="IPR000524">
    <property type="entry name" value="Tscrpt_reg_HTH_GntR"/>
</dbReference>
<evidence type="ECO:0000256" key="1">
    <source>
        <dbReference type="ARBA" id="ARBA00023015"/>
    </source>
</evidence>
<evidence type="ECO:0000313" key="5">
    <source>
        <dbReference type="EMBL" id="MDF6101430.1"/>
    </source>
</evidence>
<dbReference type="RefSeq" id="WP_277243539.1">
    <property type="nucleotide sequence ID" value="NZ_JAKJLQ010000006.1"/>
</dbReference>
<dbReference type="CDD" id="cd07377">
    <property type="entry name" value="WHTH_GntR"/>
    <property type="match status" value="1"/>
</dbReference>
<dbReference type="InterPro" id="IPR008920">
    <property type="entry name" value="TF_FadR/GntR_C"/>
</dbReference>
<dbReference type="InterPro" id="IPR011711">
    <property type="entry name" value="GntR_C"/>
</dbReference>
<dbReference type="Gene3D" id="1.20.120.530">
    <property type="entry name" value="GntR ligand-binding domain-like"/>
    <property type="match status" value="1"/>
</dbReference>
<keyword evidence="1" id="KW-0805">Transcription regulation</keyword>
<name>A0ABT6BUR2_9ACTN</name>
<dbReference type="InterPro" id="IPR036388">
    <property type="entry name" value="WH-like_DNA-bd_sf"/>
</dbReference>
<dbReference type="EMBL" id="JAKJLQ010000006">
    <property type="protein sequence ID" value="MDF6101430.1"/>
    <property type="molecule type" value="Genomic_DNA"/>
</dbReference>
<gene>
    <name evidence="5" type="ORF">L2299_10230</name>
</gene>
<organism evidence="5 6">
    <name type="scientific">Gordonia hongkongensis</name>
    <dbReference type="NCBI Taxonomy" id="1701090"/>
    <lineage>
        <taxon>Bacteria</taxon>
        <taxon>Bacillati</taxon>
        <taxon>Actinomycetota</taxon>
        <taxon>Actinomycetes</taxon>
        <taxon>Mycobacteriales</taxon>
        <taxon>Gordoniaceae</taxon>
        <taxon>Gordonia</taxon>
    </lineage>
</organism>
<dbReference type="PANTHER" id="PTHR43537:SF24">
    <property type="entry name" value="GLUCONATE OPERON TRANSCRIPTIONAL REPRESSOR"/>
    <property type="match status" value="1"/>
</dbReference>
<dbReference type="SUPFAM" id="SSF46785">
    <property type="entry name" value="Winged helix' DNA-binding domain"/>
    <property type="match status" value="1"/>
</dbReference>
<dbReference type="PRINTS" id="PR00035">
    <property type="entry name" value="HTHGNTR"/>
</dbReference>
<dbReference type="PROSITE" id="PS50949">
    <property type="entry name" value="HTH_GNTR"/>
    <property type="match status" value="1"/>
</dbReference>
<keyword evidence="3" id="KW-0804">Transcription</keyword>
<keyword evidence="2" id="KW-0238">DNA-binding</keyword>
<dbReference type="PANTHER" id="PTHR43537">
    <property type="entry name" value="TRANSCRIPTIONAL REGULATOR, GNTR FAMILY"/>
    <property type="match status" value="1"/>
</dbReference>
<dbReference type="SMART" id="SM00895">
    <property type="entry name" value="FCD"/>
    <property type="match status" value="1"/>
</dbReference>
<evidence type="ECO:0000313" key="6">
    <source>
        <dbReference type="Proteomes" id="UP001152308"/>
    </source>
</evidence>
<proteinExistence type="predicted"/>
<sequence>MTPEADTTDPTPVLAIDQVTPVDGAPVRPATRDAIATAIRDDVLDGRLSPGDRLPEPMLAERFGVSRVPVREALSQLQSEGFVNLERYKGATVSGASRTDALEVMQVRRGLEVFGARLAAERRGGDFAEQLRMVTESGTAAEQLRQHDAVPPLVMQFHALVAEASGNRELARTLDRTLRRIAWVFDREVATRADGCWRDHTAIAGAILDGSSVQAGYLMDEHVRKDEDLVRTLLR</sequence>
<dbReference type="SUPFAM" id="SSF48008">
    <property type="entry name" value="GntR ligand-binding domain-like"/>
    <property type="match status" value="1"/>
</dbReference>
<evidence type="ECO:0000256" key="2">
    <source>
        <dbReference type="ARBA" id="ARBA00023125"/>
    </source>
</evidence>
<reference evidence="5" key="1">
    <citation type="journal article" date="2022" name="Data Brief">
        <title>Draft genome sequence data of Gordonia hongkongensis strain EUFUS-Z928 isolated from the octocoral Eunicea fusca.</title>
        <authorList>
            <person name="Sanchez-Suarez J."/>
            <person name="Diaz L."/>
            <person name="Melo-Bolivar J."/>
            <person name="Villamil L."/>
        </authorList>
    </citation>
    <scope>NUCLEOTIDE SEQUENCE</scope>
    <source>
        <strain evidence="5">EUFUS-Z928</strain>
    </source>
</reference>
<dbReference type="Gene3D" id="1.10.10.10">
    <property type="entry name" value="Winged helix-like DNA-binding domain superfamily/Winged helix DNA-binding domain"/>
    <property type="match status" value="1"/>
</dbReference>